<keyword evidence="4 6" id="KW-0472">Membrane</keyword>
<dbReference type="GO" id="GO:0005886">
    <property type="term" value="C:plasma membrane"/>
    <property type="evidence" value="ECO:0007669"/>
    <property type="project" value="TreeGrafter"/>
</dbReference>
<evidence type="ECO:0000256" key="2">
    <source>
        <dbReference type="ARBA" id="ARBA00022692"/>
    </source>
</evidence>
<evidence type="ECO:0000313" key="8">
    <source>
        <dbReference type="Proteomes" id="UP001175261"/>
    </source>
</evidence>
<proteinExistence type="predicted"/>
<dbReference type="Gene3D" id="1.20.1250.20">
    <property type="entry name" value="MFS general substrate transporter like domains"/>
    <property type="match status" value="1"/>
</dbReference>
<dbReference type="Pfam" id="PF07690">
    <property type="entry name" value="MFS_1"/>
    <property type="match status" value="1"/>
</dbReference>
<feature type="transmembrane region" description="Helical" evidence="6">
    <location>
        <begin position="294"/>
        <end position="312"/>
    </location>
</feature>
<dbReference type="GO" id="GO:0015343">
    <property type="term" value="F:siderophore-iron transmembrane transporter activity"/>
    <property type="evidence" value="ECO:0007669"/>
    <property type="project" value="TreeGrafter"/>
</dbReference>
<feature type="transmembrane region" description="Helical" evidence="6">
    <location>
        <begin position="429"/>
        <end position="449"/>
    </location>
</feature>
<name>A0AA39GCY0_SARSR</name>
<feature type="transmembrane region" description="Helical" evidence="6">
    <location>
        <begin position="214"/>
        <end position="237"/>
    </location>
</feature>
<accession>A0AA39GCY0</accession>
<feature type="transmembrane region" description="Helical" evidence="6">
    <location>
        <begin position="537"/>
        <end position="556"/>
    </location>
</feature>
<comment type="subcellular location">
    <subcellularLocation>
        <location evidence="1">Membrane</location>
        <topology evidence="1">Multi-pass membrane protein</topology>
    </subcellularLocation>
</comment>
<gene>
    <name evidence="7" type="ORF">NLU13_8730</name>
</gene>
<feature type="transmembrane region" description="Helical" evidence="6">
    <location>
        <begin position="180"/>
        <end position="202"/>
    </location>
</feature>
<keyword evidence="3 6" id="KW-1133">Transmembrane helix</keyword>
<sequence>MRFFSKKGSESETPAEIAVDALGESGNRDDDKQITAETSQPGASSIEAAQALWGQTGRWLVIAGLAMMMITYELDNTTVYVYNNYSTSSFNALSKLATLSTASTIVFAVVKAPIAKISNVIGRGQTYVFTVSCYVLAYVLMASAGSINIYAAGVVFYSVGQSGTNTMNDIIISDMTTARWRGFGIGVSFFPFLVTPWVAAFIVESVVDGIGWRWGIGMFAILMPFGASFLITTLLHYQTRSRKMGLVMSKRPTVYEFCSQIDLGGIVLFSGGLAMLLLPLTLAATSPSRWETPYIIALIVVGGLFLIALPIYEGYVASNPIVPPSYFKNVTISLCLLLIALDAAGFSCTHTYLFTWATVARDFGTRDATFFTYTNGVTQTLMGIVAGLVMAWTRRYKSLAIAGAAVRLVGYGAMLRLRGAENPRAELFVVQLMQGVGSGIVQMAMLVPAQISVTHAQMPQMTALLITSLIMGSSIGACISGGIYSNTLKQALRRHLGDGASDSMVESLFNSITRVVPAWGTPERTAVNLAFSDVLRYMTYAAVGTSTPGVLLAWFLPDHTLPERNNLVEP</sequence>
<evidence type="ECO:0000256" key="1">
    <source>
        <dbReference type="ARBA" id="ARBA00004141"/>
    </source>
</evidence>
<evidence type="ECO:0000256" key="6">
    <source>
        <dbReference type="SAM" id="Phobius"/>
    </source>
</evidence>
<comment type="caution">
    <text evidence="7">The sequence shown here is derived from an EMBL/GenBank/DDBJ whole genome shotgun (WGS) entry which is preliminary data.</text>
</comment>
<dbReference type="EMBL" id="JAPDFR010000008">
    <property type="protein sequence ID" value="KAK0384644.1"/>
    <property type="molecule type" value="Genomic_DNA"/>
</dbReference>
<feature type="transmembrane region" description="Helical" evidence="6">
    <location>
        <begin position="135"/>
        <end position="159"/>
    </location>
</feature>
<organism evidence="7 8">
    <name type="scientific">Sarocladium strictum</name>
    <name type="common">Black bundle disease fungus</name>
    <name type="synonym">Acremonium strictum</name>
    <dbReference type="NCBI Taxonomy" id="5046"/>
    <lineage>
        <taxon>Eukaryota</taxon>
        <taxon>Fungi</taxon>
        <taxon>Dikarya</taxon>
        <taxon>Ascomycota</taxon>
        <taxon>Pezizomycotina</taxon>
        <taxon>Sordariomycetes</taxon>
        <taxon>Hypocreomycetidae</taxon>
        <taxon>Hypocreales</taxon>
        <taxon>Sarocladiaceae</taxon>
        <taxon>Sarocladium</taxon>
    </lineage>
</organism>
<evidence type="ECO:0000313" key="7">
    <source>
        <dbReference type="EMBL" id="KAK0384644.1"/>
    </source>
</evidence>
<keyword evidence="2 6" id="KW-0812">Transmembrane</keyword>
<protein>
    <submittedName>
        <fullName evidence="7">Uncharacterized protein</fullName>
    </submittedName>
</protein>
<dbReference type="AlphaFoldDB" id="A0AA39GCY0"/>
<feature type="transmembrane region" description="Helical" evidence="6">
    <location>
        <begin position="257"/>
        <end position="282"/>
    </location>
</feature>
<dbReference type="PANTHER" id="PTHR23501">
    <property type="entry name" value="MAJOR FACILITATOR SUPERFAMILY"/>
    <property type="match status" value="1"/>
</dbReference>
<dbReference type="PANTHER" id="PTHR23501:SF200">
    <property type="entry name" value="TRANSPORTER, PUTATIVE (AFU_ORTHOLOGUE AFUA_3G01360)-RELATED"/>
    <property type="match status" value="1"/>
</dbReference>
<feature type="transmembrane region" description="Helical" evidence="6">
    <location>
        <begin position="373"/>
        <end position="392"/>
    </location>
</feature>
<feature type="transmembrane region" description="Helical" evidence="6">
    <location>
        <begin position="461"/>
        <end position="484"/>
    </location>
</feature>
<dbReference type="InterPro" id="IPR011701">
    <property type="entry name" value="MFS"/>
</dbReference>
<evidence type="ECO:0000256" key="4">
    <source>
        <dbReference type="ARBA" id="ARBA00023136"/>
    </source>
</evidence>
<dbReference type="InterPro" id="IPR036259">
    <property type="entry name" value="MFS_trans_sf"/>
</dbReference>
<feature type="transmembrane region" description="Helical" evidence="6">
    <location>
        <begin position="332"/>
        <end position="353"/>
    </location>
</feature>
<feature type="region of interest" description="Disordered" evidence="5">
    <location>
        <begin position="1"/>
        <end position="32"/>
    </location>
</feature>
<keyword evidence="8" id="KW-1185">Reference proteome</keyword>
<dbReference type="SUPFAM" id="SSF103473">
    <property type="entry name" value="MFS general substrate transporter"/>
    <property type="match status" value="2"/>
</dbReference>
<evidence type="ECO:0000256" key="5">
    <source>
        <dbReference type="SAM" id="MobiDB-lite"/>
    </source>
</evidence>
<reference evidence="7" key="1">
    <citation type="submission" date="2022-10" db="EMBL/GenBank/DDBJ databases">
        <title>Determination and structural analysis of whole genome sequence of Sarocladium strictum F4-1.</title>
        <authorList>
            <person name="Hu L."/>
            <person name="Jiang Y."/>
        </authorList>
    </citation>
    <scope>NUCLEOTIDE SEQUENCE</scope>
    <source>
        <strain evidence="7">F4-1</strain>
    </source>
</reference>
<dbReference type="Proteomes" id="UP001175261">
    <property type="component" value="Unassembled WGS sequence"/>
</dbReference>
<evidence type="ECO:0000256" key="3">
    <source>
        <dbReference type="ARBA" id="ARBA00022989"/>
    </source>
</evidence>